<dbReference type="SMART" id="SM01287">
    <property type="entry name" value="Rtt106"/>
    <property type="match status" value="1"/>
</dbReference>
<dbReference type="Gene3D" id="2.30.29.30">
    <property type="entry name" value="Pleckstrin-homology domain (PH domain)/Phosphotyrosine-binding domain (PTB)"/>
    <property type="match status" value="1"/>
</dbReference>
<protein>
    <recommendedName>
        <fullName evidence="3">Histone chaperone RTT106/FACT complex subunit SPT16-like middle domain-containing protein</fullName>
    </recommendedName>
</protein>
<dbReference type="InterPro" id="IPR050454">
    <property type="entry name" value="RTT106/SSRP1_HistChap/FACT"/>
</dbReference>
<dbReference type="Pfam" id="PF08512">
    <property type="entry name" value="Rttp106-like_middle"/>
    <property type="match status" value="1"/>
</dbReference>
<proteinExistence type="inferred from homology"/>
<dbReference type="GO" id="GO:0042393">
    <property type="term" value="F:histone binding"/>
    <property type="evidence" value="ECO:0007669"/>
    <property type="project" value="TreeGrafter"/>
</dbReference>
<dbReference type="OrthoDB" id="75754at2759"/>
<feature type="domain" description="Histone chaperone RTT106/FACT complex subunit SPT16-like middle" evidence="3">
    <location>
        <begin position="208"/>
        <end position="313"/>
    </location>
</feature>
<dbReference type="FunCoup" id="A0A1C7N2W9">
    <property type="interactions" value="92"/>
</dbReference>
<dbReference type="SUPFAM" id="SSF50729">
    <property type="entry name" value="PH domain-like"/>
    <property type="match status" value="1"/>
</dbReference>
<dbReference type="Proteomes" id="UP000093000">
    <property type="component" value="Unassembled WGS sequence"/>
</dbReference>
<dbReference type="STRING" id="101091.A0A1C7N2W9"/>
<keyword evidence="5" id="KW-1185">Reference proteome</keyword>
<evidence type="ECO:0000256" key="2">
    <source>
        <dbReference type="SAM" id="MobiDB-lite"/>
    </source>
</evidence>
<reference evidence="4 5" key="1">
    <citation type="submission" date="2016-03" db="EMBL/GenBank/DDBJ databases">
        <title>Choanephora cucurbitarum.</title>
        <authorList>
            <person name="Min B."/>
            <person name="Park H."/>
            <person name="Park J.-H."/>
            <person name="Shin H.-D."/>
            <person name="Choi I.-G."/>
        </authorList>
    </citation>
    <scope>NUCLEOTIDE SEQUENCE [LARGE SCALE GENOMIC DNA]</scope>
    <source>
        <strain evidence="4 5">KUS-F28377</strain>
    </source>
</reference>
<dbReference type="AlphaFoldDB" id="A0A1C7N2W9"/>
<dbReference type="EMBL" id="LUGH01000674">
    <property type="protein sequence ID" value="OBZ83371.1"/>
    <property type="molecule type" value="Genomic_DNA"/>
</dbReference>
<comment type="caution">
    <text evidence="4">The sequence shown here is derived from an EMBL/GenBank/DDBJ whole genome shotgun (WGS) entry which is preliminary data.</text>
</comment>
<dbReference type="InterPro" id="IPR011993">
    <property type="entry name" value="PH-like_dom_sf"/>
</dbReference>
<dbReference type="InterPro" id="IPR013719">
    <property type="entry name" value="RTT106/SPT16-like_middle_dom"/>
</dbReference>
<name>A0A1C7N2W9_9FUNG</name>
<dbReference type="PANTHER" id="PTHR45849:SF3">
    <property type="entry name" value="HISTONE CHAPERONE RTT106"/>
    <property type="match status" value="1"/>
</dbReference>
<organism evidence="4 5">
    <name type="scientific">Choanephora cucurbitarum</name>
    <dbReference type="NCBI Taxonomy" id="101091"/>
    <lineage>
        <taxon>Eukaryota</taxon>
        <taxon>Fungi</taxon>
        <taxon>Fungi incertae sedis</taxon>
        <taxon>Mucoromycota</taxon>
        <taxon>Mucoromycotina</taxon>
        <taxon>Mucoromycetes</taxon>
        <taxon>Mucorales</taxon>
        <taxon>Mucorineae</taxon>
        <taxon>Choanephoraceae</taxon>
        <taxon>Choanephoroideae</taxon>
        <taxon>Choanephora</taxon>
    </lineage>
</organism>
<evidence type="ECO:0000313" key="4">
    <source>
        <dbReference type="EMBL" id="OBZ83371.1"/>
    </source>
</evidence>
<evidence type="ECO:0000256" key="1">
    <source>
        <dbReference type="ARBA" id="ARBA00006159"/>
    </source>
</evidence>
<dbReference type="InParanoid" id="A0A1C7N2W9"/>
<feature type="compositionally biased region" description="Basic and acidic residues" evidence="2">
    <location>
        <begin position="313"/>
        <end position="340"/>
    </location>
</feature>
<dbReference type="GO" id="GO:0031491">
    <property type="term" value="F:nucleosome binding"/>
    <property type="evidence" value="ECO:0007669"/>
    <property type="project" value="TreeGrafter"/>
</dbReference>
<feature type="compositionally biased region" description="Acidic residues" evidence="2">
    <location>
        <begin position="341"/>
        <end position="403"/>
    </location>
</feature>
<gene>
    <name evidence="4" type="ORF">A0J61_08579</name>
</gene>
<evidence type="ECO:0000259" key="3">
    <source>
        <dbReference type="SMART" id="SM01287"/>
    </source>
</evidence>
<sequence length="403" mass="46016">MPSWLEQNIQDNDLKKSVEHLIESCPESSTVIERIVNYLNSKNDGYMNDGQQISKKRKIDIDPPSDLPCLKIKDVSFQSPARKKFDILIGNTYFHLQNSKTEEIEYRYTLDQFSSIGGACVPTPDKATKCFTFVLFLKDEDCIIFTTQEKGAIAYTHASSDQILDTPDKHINLANLLTKYTHLPIIQPSEDYFHAKGVSSSTGKQEDRTHVVAYLKAKDGYLFFLPTGILFGFKKPTLFFPKESLASNVITGVTQRTFDLTLTLKPNGQILGTGIKTTREEDLETVQFSMIEQSEYGRIDAYTKRLGLDDQSMDEKLKAPVKPKKDDDEQETNDKGKQVDNYEDSDENDDEFEPSDDDSDPLEYDSEAEEEEGEEFNDEMEDVEDRDEVEDEEERDLLEDESD</sequence>
<dbReference type="PANTHER" id="PTHR45849">
    <property type="entry name" value="FACT COMPLEX SUBUNIT SSRP1"/>
    <property type="match status" value="1"/>
</dbReference>
<accession>A0A1C7N2W9</accession>
<evidence type="ECO:0000313" key="5">
    <source>
        <dbReference type="Proteomes" id="UP000093000"/>
    </source>
</evidence>
<comment type="similarity">
    <text evidence="1">Belongs to the RTT106 family.</text>
</comment>
<feature type="region of interest" description="Disordered" evidence="2">
    <location>
        <begin position="313"/>
        <end position="403"/>
    </location>
</feature>